<name>A0A420FG19_9SPHI</name>
<feature type="transmembrane region" description="Helical" evidence="2">
    <location>
        <begin position="16"/>
        <end position="35"/>
    </location>
</feature>
<protein>
    <submittedName>
        <fullName evidence="3">Uncharacterized protein</fullName>
    </submittedName>
</protein>
<evidence type="ECO:0000256" key="2">
    <source>
        <dbReference type="SAM" id="Phobius"/>
    </source>
</evidence>
<dbReference type="EMBL" id="MCAQ01000028">
    <property type="protein sequence ID" value="RKF31869.1"/>
    <property type="molecule type" value="Genomic_DNA"/>
</dbReference>
<accession>A0A420FG19</accession>
<feature type="region of interest" description="Disordered" evidence="1">
    <location>
        <begin position="39"/>
        <end position="67"/>
    </location>
</feature>
<dbReference type="Proteomes" id="UP000286402">
    <property type="component" value="Unassembled WGS sequence"/>
</dbReference>
<dbReference type="AlphaFoldDB" id="A0A420FG19"/>
<keyword evidence="4" id="KW-1185">Reference proteome</keyword>
<keyword evidence="2" id="KW-0812">Transmembrane</keyword>
<comment type="caution">
    <text evidence="3">The sequence shown here is derived from an EMBL/GenBank/DDBJ whole genome shotgun (WGS) entry which is preliminary data.</text>
</comment>
<sequence length="114" mass="12969">MFNLKGNGSILKEKSMKAQIGLVITAVAGAALLVYRRWKQQRSVQESTEQTDRKETGNLTNPPSWYRPLKMPEIDSMDIVSLQYAPVRVSPDRNDAAQGINKHISYYHKGNRHQ</sequence>
<gene>
    <name evidence="3" type="ORF">BCY89_17105</name>
</gene>
<keyword evidence="2" id="KW-1133">Transmembrane helix</keyword>
<evidence type="ECO:0000313" key="3">
    <source>
        <dbReference type="EMBL" id="RKF31869.1"/>
    </source>
</evidence>
<evidence type="ECO:0000313" key="4">
    <source>
        <dbReference type="Proteomes" id="UP000286402"/>
    </source>
</evidence>
<reference evidence="3 4" key="1">
    <citation type="submission" date="2016-07" db="EMBL/GenBank/DDBJ databases">
        <title>Genome analysis of Sphingobacterium siyangense T12B17.</title>
        <authorList>
            <person name="Xu D."/>
            <person name="Su Y."/>
            <person name="Zheng S."/>
        </authorList>
    </citation>
    <scope>NUCLEOTIDE SEQUENCE [LARGE SCALE GENOMIC DNA]</scope>
    <source>
        <strain evidence="3 4">T12B17</strain>
    </source>
</reference>
<organism evidence="3 4">
    <name type="scientific">Sphingobacterium siyangense</name>
    <dbReference type="NCBI Taxonomy" id="459529"/>
    <lineage>
        <taxon>Bacteria</taxon>
        <taxon>Pseudomonadati</taxon>
        <taxon>Bacteroidota</taxon>
        <taxon>Sphingobacteriia</taxon>
        <taxon>Sphingobacteriales</taxon>
        <taxon>Sphingobacteriaceae</taxon>
        <taxon>Sphingobacterium</taxon>
    </lineage>
</organism>
<proteinExistence type="predicted"/>
<evidence type="ECO:0000256" key="1">
    <source>
        <dbReference type="SAM" id="MobiDB-lite"/>
    </source>
</evidence>
<keyword evidence="2" id="KW-0472">Membrane</keyword>